<dbReference type="InterPro" id="IPR039422">
    <property type="entry name" value="MarR/SlyA-like"/>
</dbReference>
<reference evidence="7" key="1">
    <citation type="submission" date="2023-07" db="EMBL/GenBank/DDBJ databases">
        <title>Description of three actinobacteria isolated from air of manufacturing shop in a pharmaceutical factory.</title>
        <authorList>
            <person name="Zhang D.-F."/>
        </authorList>
    </citation>
    <scope>NUCLEOTIDE SEQUENCE [LARGE SCALE GENOMIC DNA]</scope>
    <source>
        <strain evidence="7">CCTCC AB 207010</strain>
    </source>
</reference>
<keyword evidence="3" id="KW-0804">Transcription</keyword>
<evidence type="ECO:0000256" key="3">
    <source>
        <dbReference type="ARBA" id="ARBA00023163"/>
    </source>
</evidence>
<name>A0ABU1FSI3_9MICC</name>
<dbReference type="SMART" id="SM00347">
    <property type="entry name" value="HTH_MARR"/>
    <property type="match status" value="1"/>
</dbReference>
<dbReference type="PANTHER" id="PTHR33164:SF57">
    <property type="entry name" value="MARR-FAMILY TRANSCRIPTIONAL REGULATOR"/>
    <property type="match status" value="1"/>
</dbReference>
<dbReference type="PANTHER" id="PTHR33164">
    <property type="entry name" value="TRANSCRIPTIONAL REGULATOR, MARR FAMILY"/>
    <property type="match status" value="1"/>
</dbReference>
<evidence type="ECO:0000313" key="6">
    <source>
        <dbReference type="EMBL" id="MDR5711616.1"/>
    </source>
</evidence>
<gene>
    <name evidence="6" type="ORF">RH857_05645</name>
</gene>
<keyword evidence="7" id="KW-1185">Reference proteome</keyword>
<dbReference type="Proteomes" id="UP001260872">
    <property type="component" value="Unassembled WGS sequence"/>
</dbReference>
<evidence type="ECO:0000256" key="2">
    <source>
        <dbReference type="ARBA" id="ARBA00023125"/>
    </source>
</evidence>
<organism evidence="6 7">
    <name type="scientific">Nesterenkonia flava</name>
    <dbReference type="NCBI Taxonomy" id="469799"/>
    <lineage>
        <taxon>Bacteria</taxon>
        <taxon>Bacillati</taxon>
        <taxon>Actinomycetota</taxon>
        <taxon>Actinomycetes</taxon>
        <taxon>Micrococcales</taxon>
        <taxon>Micrococcaceae</taxon>
        <taxon>Nesterenkonia</taxon>
    </lineage>
</organism>
<dbReference type="PROSITE" id="PS50995">
    <property type="entry name" value="HTH_MARR_2"/>
    <property type="match status" value="1"/>
</dbReference>
<keyword evidence="1" id="KW-0805">Transcription regulation</keyword>
<evidence type="ECO:0000256" key="4">
    <source>
        <dbReference type="SAM" id="MobiDB-lite"/>
    </source>
</evidence>
<dbReference type="InterPro" id="IPR023187">
    <property type="entry name" value="Tscrpt_reg_MarR-type_CS"/>
</dbReference>
<dbReference type="Pfam" id="PF01047">
    <property type="entry name" value="MarR"/>
    <property type="match status" value="1"/>
</dbReference>
<dbReference type="EMBL" id="JAVKGT010000011">
    <property type="protein sequence ID" value="MDR5711616.1"/>
    <property type="molecule type" value="Genomic_DNA"/>
</dbReference>
<dbReference type="InterPro" id="IPR000835">
    <property type="entry name" value="HTH_MarR-typ"/>
</dbReference>
<keyword evidence="2" id="KW-0238">DNA-binding</keyword>
<dbReference type="SUPFAM" id="SSF46785">
    <property type="entry name" value="Winged helix' DNA-binding domain"/>
    <property type="match status" value="1"/>
</dbReference>
<dbReference type="InterPro" id="IPR036390">
    <property type="entry name" value="WH_DNA-bd_sf"/>
</dbReference>
<proteinExistence type="predicted"/>
<dbReference type="InterPro" id="IPR036388">
    <property type="entry name" value="WH-like_DNA-bd_sf"/>
</dbReference>
<comment type="caution">
    <text evidence="6">The sequence shown here is derived from an EMBL/GenBank/DDBJ whole genome shotgun (WGS) entry which is preliminary data.</text>
</comment>
<feature type="domain" description="HTH marR-type" evidence="5">
    <location>
        <begin position="10"/>
        <end position="144"/>
    </location>
</feature>
<protein>
    <submittedName>
        <fullName evidence="6">MarR family transcriptional regulator</fullName>
    </submittedName>
</protein>
<evidence type="ECO:0000256" key="1">
    <source>
        <dbReference type="ARBA" id="ARBA00023015"/>
    </source>
</evidence>
<dbReference type="RefSeq" id="WP_310536999.1">
    <property type="nucleotide sequence ID" value="NZ_BAAAOC010000009.1"/>
</dbReference>
<dbReference type="PROSITE" id="PS01117">
    <property type="entry name" value="HTH_MARR_1"/>
    <property type="match status" value="1"/>
</dbReference>
<dbReference type="PRINTS" id="PR00598">
    <property type="entry name" value="HTHMARR"/>
</dbReference>
<sequence length="182" mass="20562">MENPERRDRVRELEQEFNRLFVRRRFTALQLAREIDPEIEPASYSVLATLQHTGPSRMTFIARHLGIGKPTLSRQLNTLAARGFVTKTTDPEDGRAQVVSLTVEGRHRLETAQADRAERYLQMLAPWSEEEITTLSGLLAKLNRTYAAYDDETGFACHARSEDGSQELAEESAAGQERRSAS</sequence>
<evidence type="ECO:0000259" key="5">
    <source>
        <dbReference type="PROSITE" id="PS50995"/>
    </source>
</evidence>
<dbReference type="Gene3D" id="1.10.10.10">
    <property type="entry name" value="Winged helix-like DNA-binding domain superfamily/Winged helix DNA-binding domain"/>
    <property type="match status" value="1"/>
</dbReference>
<evidence type="ECO:0000313" key="7">
    <source>
        <dbReference type="Proteomes" id="UP001260872"/>
    </source>
</evidence>
<feature type="region of interest" description="Disordered" evidence="4">
    <location>
        <begin position="158"/>
        <end position="182"/>
    </location>
</feature>
<accession>A0ABU1FSI3</accession>